<dbReference type="Pfam" id="PF02656">
    <property type="entry name" value="DUF202"/>
    <property type="match status" value="1"/>
</dbReference>
<sequence>MNPGPARDPGLQPERTSLAWRRTLLALVVVDLLIWRSWVLAGNRTPDPGAVEYLGICALTAALATVVLCLCVLERGRELHRSTAAPRAVILRWASSAAVALAASAVAAVALGG</sequence>
<reference evidence="7 8" key="1">
    <citation type="submission" date="2018-10" db="EMBL/GenBank/DDBJ databases">
        <title>Genome sequencing of Arthrobacter oryzae TNB02.</title>
        <authorList>
            <person name="Cho Y.-J."/>
            <person name="Cho A."/>
            <person name="Kim O.-S."/>
        </authorList>
    </citation>
    <scope>NUCLEOTIDE SEQUENCE [LARGE SCALE GENOMIC DNA]</scope>
    <source>
        <strain evidence="7 8">TNB02</strain>
    </source>
</reference>
<protein>
    <submittedName>
        <fullName evidence="7">DUF202 domain-containing protein</fullName>
    </submittedName>
</protein>
<evidence type="ECO:0000256" key="5">
    <source>
        <dbReference type="SAM" id="Phobius"/>
    </source>
</evidence>
<feature type="transmembrane region" description="Helical" evidence="5">
    <location>
        <begin position="93"/>
        <end position="112"/>
    </location>
</feature>
<evidence type="ECO:0000256" key="1">
    <source>
        <dbReference type="ARBA" id="ARBA00004127"/>
    </source>
</evidence>
<name>A0A3N0C6H5_9MICC</name>
<proteinExistence type="predicted"/>
<dbReference type="InterPro" id="IPR003807">
    <property type="entry name" value="DUF202"/>
</dbReference>
<dbReference type="OrthoDB" id="3701077at2"/>
<dbReference type="Proteomes" id="UP000273807">
    <property type="component" value="Unassembled WGS sequence"/>
</dbReference>
<keyword evidence="3 5" id="KW-1133">Transmembrane helix</keyword>
<dbReference type="EMBL" id="RBED01000068">
    <property type="protein sequence ID" value="RNL58619.1"/>
    <property type="molecule type" value="Genomic_DNA"/>
</dbReference>
<comment type="subcellular location">
    <subcellularLocation>
        <location evidence="1">Endomembrane system</location>
        <topology evidence="1">Multi-pass membrane protein</topology>
    </subcellularLocation>
</comment>
<evidence type="ECO:0000256" key="2">
    <source>
        <dbReference type="ARBA" id="ARBA00022692"/>
    </source>
</evidence>
<dbReference type="GO" id="GO:0012505">
    <property type="term" value="C:endomembrane system"/>
    <property type="evidence" value="ECO:0007669"/>
    <property type="project" value="UniProtKB-SubCell"/>
</dbReference>
<keyword evidence="4 5" id="KW-0472">Membrane</keyword>
<evidence type="ECO:0000313" key="7">
    <source>
        <dbReference type="EMBL" id="RNL58619.1"/>
    </source>
</evidence>
<evidence type="ECO:0000259" key="6">
    <source>
        <dbReference type="Pfam" id="PF02656"/>
    </source>
</evidence>
<gene>
    <name evidence="7" type="ORF">D7003_03430</name>
</gene>
<feature type="transmembrane region" description="Helical" evidence="5">
    <location>
        <begin position="53"/>
        <end position="73"/>
    </location>
</feature>
<comment type="caution">
    <text evidence="7">The sequence shown here is derived from an EMBL/GenBank/DDBJ whole genome shotgun (WGS) entry which is preliminary data.</text>
</comment>
<keyword evidence="8" id="KW-1185">Reference proteome</keyword>
<keyword evidence="2 5" id="KW-0812">Transmembrane</keyword>
<organism evidence="7 8">
    <name type="scientific">Arthrobacter oryzae</name>
    <dbReference type="NCBI Taxonomy" id="409290"/>
    <lineage>
        <taxon>Bacteria</taxon>
        <taxon>Bacillati</taxon>
        <taxon>Actinomycetota</taxon>
        <taxon>Actinomycetes</taxon>
        <taxon>Micrococcales</taxon>
        <taxon>Micrococcaceae</taxon>
        <taxon>Arthrobacter</taxon>
    </lineage>
</organism>
<evidence type="ECO:0000313" key="8">
    <source>
        <dbReference type="Proteomes" id="UP000273807"/>
    </source>
</evidence>
<evidence type="ECO:0000256" key="3">
    <source>
        <dbReference type="ARBA" id="ARBA00022989"/>
    </source>
</evidence>
<dbReference type="RefSeq" id="WP_123254134.1">
    <property type="nucleotide sequence ID" value="NZ_RBED01000068.1"/>
</dbReference>
<dbReference type="AlphaFoldDB" id="A0A3N0C6H5"/>
<evidence type="ECO:0000256" key="4">
    <source>
        <dbReference type="ARBA" id="ARBA00023136"/>
    </source>
</evidence>
<feature type="transmembrane region" description="Helical" evidence="5">
    <location>
        <begin position="24"/>
        <end position="41"/>
    </location>
</feature>
<feature type="domain" description="DUF202" evidence="6">
    <location>
        <begin position="8"/>
        <end position="70"/>
    </location>
</feature>
<accession>A0A3N0C6H5</accession>